<evidence type="ECO:0000256" key="4">
    <source>
        <dbReference type="ARBA" id="ARBA00022989"/>
    </source>
</evidence>
<keyword evidence="3 7" id="KW-0812">Transmembrane</keyword>
<dbReference type="InterPro" id="IPR003838">
    <property type="entry name" value="ABC3_permease_C"/>
</dbReference>
<keyword evidence="2" id="KW-1003">Cell membrane</keyword>
<dbReference type="InParanoid" id="A0A540VCL1"/>
<feature type="transmembrane region" description="Helical" evidence="7">
    <location>
        <begin position="711"/>
        <end position="734"/>
    </location>
</feature>
<dbReference type="RefSeq" id="WP_141611233.1">
    <property type="nucleotide sequence ID" value="NZ_VIGC02000023.1"/>
</dbReference>
<feature type="transmembrane region" description="Helical" evidence="7">
    <location>
        <begin position="764"/>
        <end position="781"/>
    </location>
</feature>
<feature type="transmembrane region" description="Helical" evidence="7">
    <location>
        <begin position="914"/>
        <end position="934"/>
    </location>
</feature>
<evidence type="ECO:0000256" key="6">
    <source>
        <dbReference type="ARBA" id="ARBA00038076"/>
    </source>
</evidence>
<dbReference type="InterPro" id="IPR050250">
    <property type="entry name" value="Macrolide_Exporter_MacB"/>
</dbReference>
<evidence type="ECO:0000256" key="1">
    <source>
        <dbReference type="ARBA" id="ARBA00004651"/>
    </source>
</evidence>
<evidence type="ECO:0000256" key="2">
    <source>
        <dbReference type="ARBA" id="ARBA00022475"/>
    </source>
</evidence>
<dbReference type="EMBL" id="VIGC01000023">
    <property type="protein sequence ID" value="TQE94486.1"/>
    <property type="molecule type" value="Genomic_DNA"/>
</dbReference>
<keyword evidence="10" id="KW-1185">Reference proteome</keyword>
<sequence>MHITTTVANGVAIALALVLTGVGIAGLRRPIVVKLGLRNIPRRPAQSLLIVLGLTLSTVIIVSALSIGDTLSNSIQRHAVEAYGQIDQVIAPAFLSDLVALVDEDTVAEDSQTLQLLDRLAQGDLASVFTLLEDGLPGIPMERYTALRTLAAEEPLIDGVAASIVFPTIVRNVNTGQGEPLGFIFAVDGAYDADFGLHSVDGRPVRMAELQPGVGNIFVAAADLFTAVQGVVRQTGATLGMEDLGVLQAATTVAAVGALLTAEEGPTLTLRELQLDVATLRNLGFDTSRLEERGIQVLSLESLGLGDEELARLGIDPDAPITLPTLQTLGLDLPDPATATANLLGGINLNTLGRDLDQVLARYGLQLRQGEVYLNRLGAQQLDARPGDLLEIFIGPIPVPYRVRAIVEESGPLGALTPVVMMDVAEAQRLLFMPGRVNAILVSNQGDQLAGVQHTDAVNERLRAFSLNETQLHRVEAILQRDEVAALIRREAPSAQNPVVEADEAPRFLQDLLEGIFGVQGFQEQVQALAAALAAEAPGREAALRAALANSAVRAWLLDLPLPRDAAAELRSAFQELDDFLVLTPLSKQFALQGADIAGLAFGSMFTVFGAFSILAGVLLIFLIFVMLAAERRSELGIARAVGMQRGHLVQMFVSEGLAYDLAAALVGLGLGLLVSYAMVGFLGGLFQVIGQQLDQQALSFRLYWSVAPPSLVIAYCGGVLLTFGVVTIASWRVSRLNIVAAIRGLPDTGANGPTRLALLGRTLSGPGLLLLGAFVLLRWWEQGQTVVLVGLSLLLVGGCLAVGWLLEGTRLRARVRERLVYSAMGLGLLACWAIPWATLGDTQSVLFRQNPAFLLLSFILSGPLVIAGAILVVMFNADSLAGLGVRWLGGLGPLAPVLKTAIAYPLHHRFRTGVAMLLFAMVITTVTVMSVVIRATEIVSTLDVRSTAGFDIELSPGLLSFFKPVTDLAAEMAARPDFPRELVAEAGAVARLSVEARQQTPQPGDWRPVGLTGVDGGYARQAAGVYPFLARAAEYPDDAAVWAALATRDDVAVVAPWRVEGAFAPREEAEFEGRRGFFRLQGFTVAEGSSLPPVTIQVRTVAGAAVVTRTLQVIGVLAPGETLAEGSIQVNRAVLDALNGEPVQPERFYIRVTPGVDVAEAARALERAMLNSGFNATSLAERFAAGQAIVRGILRLFQGFLALGLVVGIAGLGVITSRTVVERRQQVGVLRAIGYQRSTVALLFVLEASFIALTGLAVGAVTGVVLGDKMFGQFYTLATDRLFPMPWLQIGGMLALAYFASLLAAILPAWQASRIFPAEALRYE</sequence>
<proteinExistence type="inferred from homology"/>
<evidence type="ECO:0000256" key="3">
    <source>
        <dbReference type="ARBA" id="ARBA00022692"/>
    </source>
</evidence>
<evidence type="ECO:0000313" key="9">
    <source>
        <dbReference type="EMBL" id="TQE94486.1"/>
    </source>
</evidence>
<feature type="transmembrane region" description="Helical" evidence="7">
    <location>
        <begin position="662"/>
        <end position="691"/>
    </location>
</feature>
<feature type="transmembrane region" description="Helical" evidence="7">
    <location>
        <begin position="852"/>
        <end position="876"/>
    </location>
</feature>
<comment type="similarity">
    <text evidence="6">Belongs to the ABC-4 integral membrane protein family.</text>
</comment>
<feature type="domain" description="ABC3 transporter permease C-terminal" evidence="8">
    <location>
        <begin position="608"/>
        <end position="739"/>
    </location>
</feature>
<feature type="transmembrane region" description="Helical" evidence="7">
    <location>
        <begin position="597"/>
        <end position="630"/>
    </location>
</feature>
<evidence type="ECO:0000256" key="5">
    <source>
        <dbReference type="ARBA" id="ARBA00023136"/>
    </source>
</evidence>
<dbReference type="OrthoDB" id="135354at2"/>
<organism evidence="9 10">
    <name type="scientific">Litorilinea aerophila</name>
    <dbReference type="NCBI Taxonomy" id="1204385"/>
    <lineage>
        <taxon>Bacteria</taxon>
        <taxon>Bacillati</taxon>
        <taxon>Chloroflexota</taxon>
        <taxon>Caldilineae</taxon>
        <taxon>Caldilineales</taxon>
        <taxon>Caldilineaceae</taxon>
        <taxon>Litorilinea</taxon>
    </lineage>
</organism>
<keyword evidence="4 7" id="KW-1133">Transmembrane helix</keyword>
<comment type="caution">
    <text evidence="9">The sequence shown here is derived from an EMBL/GenBank/DDBJ whole genome shotgun (WGS) entry which is preliminary data.</text>
</comment>
<evidence type="ECO:0000259" key="8">
    <source>
        <dbReference type="Pfam" id="PF02687"/>
    </source>
</evidence>
<feature type="transmembrane region" description="Helical" evidence="7">
    <location>
        <begin position="1288"/>
        <end position="1311"/>
    </location>
</feature>
<feature type="transmembrane region" description="Helical" evidence="7">
    <location>
        <begin position="1242"/>
        <end position="1267"/>
    </location>
</feature>
<dbReference type="PANTHER" id="PTHR30572:SF4">
    <property type="entry name" value="ABC TRANSPORTER PERMEASE YTRF"/>
    <property type="match status" value="1"/>
</dbReference>
<feature type="transmembrane region" description="Helical" evidence="7">
    <location>
        <begin position="819"/>
        <end position="840"/>
    </location>
</feature>
<evidence type="ECO:0000313" key="10">
    <source>
        <dbReference type="Proteomes" id="UP000317371"/>
    </source>
</evidence>
<dbReference type="PANTHER" id="PTHR30572">
    <property type="entry name" value="MEMBRANE COMPONENT OF TRANSPORTER-RELATED"/>
    <property type="match status" value="1"/>
</dbReference>
<feature type="transmembrane region" description="Helical" evidence="7">
    <location>
        <begin position="48"/>
        <end position="68"/>
    </location>
</feature>
<dbReference type="Proteomes" id="UP000317371">
    <property type="component" value="Unassembled WGS sequence"/>
</dbReference>
<feature type="transmembrane region" description="Helical" evidence="7">
    <location>
        <begin position="1201"/>
        <end position="1222"/>
    </location>
</feature>
<feature type="transmembrane region" description="Helical" evidence="7">
    <location>
        <begin position="6"/>
        <end position="27"/>
    </location>
</feature>
<feature type="domain" description="ABC3 transporter permease C-terminal" evidence="8">
    <location>
        <begin position="1201"/>
        <end position="1316"/>
    </location>
</feature>
<reference evidence="9 10" key="1">
    <citation type="submission" date="2019-06" db="EMBL/GenBank/DDBJ databases">
        <title>Genome sequence of Litorilinea aerophila BAA-2444.</title>
        <authorList>
            <person name="Maclea K.S."/>
            <person name="Maurais E.G."/>
            <person name="Iannazzi L.C."/>
        </authorList>
    </citation>
    <scope>NUCLEOTIDE SEQUENCE [LARGE SCALE GENOMIC DNA]</scope>
    <source>
        <strain evidence="9 10">ATCC BAA-2444</strain>
    </source>
</reference>
<dbReference type="GO" id="GO:0005886">
    <property type="term" value="C:plasma membrane"/>
    <property type="evidence" value="ECO:0007669"/>
    <property type="project" value="UniProtKB-SubCell"/>
</dbReference>
<comment type="subcellular location">
    <subcellularLocation>
        <location evidence="1">Cell membrane</location>
        <topology evidence="1">Multi-pass membrane protein</topology>
    </subcellularLocation>
</comment>
<gene>
    <name evidence="9" type="ORF">FKZ61_16390</name>
</gene>
<keyword evidence="5 7" id="KW-0472">Membrane</keyword>
<name>A0A540VCL1_9CHLR</name>
<dbReference type="GO" id="GO:0022857">
    <property type="term" value="F:transmembrane transporter activity"/>
    <property type="evidence" value="ECO:0007669"/>
    <property type="project" value="TreeGrafter"/>
</dbReference>
<accession>A0A540VCL1</accession>
<evidence type="ECO:0000256" key="7">
    <source>
        <dbReference type="SAM" id="Phobius"/>
    </source>
</evidence>
<protein>
    <submittedName>
        <fullName evidence="9">FtsX-like permease family protein</fullName>
    </submittedName>
</protein>
<dbReference type="Pfam" id="PF02687">
    <property type="entry name" value="FtsX"/>
    <property type="match status" value="2"/>
</dbReference>
<feature type="transmembrane region" description="Helical" evidence="7">
    <location>
        <begin position="787"/>
        <end position="807"/>
    </location>
</feature>